<dbReference type="EMBL" id="JANFXK010000007">
    <property type="protein sequence ID" value="MCQ4636651.1"/>
    <property type="molecule type" value="Genomic_DNA"/>
</dbReference>
<dbReference type="InterPro" id="IPR050109">
    <property type="entry name" value="HTH-type_TetR-like_transc_reg"/>
</dbReference>
<evidence type="ECO:0000256" key="1">
    <source>
        <dbReference type="ARBA" id="ARBA00023125"/>
    </source>
</evidence>
<evidence type="ECO:0000313" key="5">
    <source>
        <dbReference type="Proteomes" id="UP001524502"/>
    </source>
</evidence>
<name>A0ABT1RN88_9FIRM</name>
<reference evidence="4 5" key="1">
    <citation type="submission" date="2022-06" db="EMBL/GenBank/DDBJ databases">
        <title>Isolation of gut microbiota from human fecal samples.</title>
        <authorList>
            <person name="Pamer E.G."/>
            <person name="Barat B."/>
            <person name="Waligurski E."/>
            <person name="Medina S."/>
            <person name="Paddock L."/>
            <person name="Mostad J."/>
        </authorList>
    </citation>
    <scope>NUCLEOTIDE SEQUENCE [LARGE SCALE GENOMIC DNA]</scope>
    <source>
        <strain evidence="4 5">SL.3.17</strain>
    </source>
</reference>
<accession>A0ABT1RN88</accession>
<dbReference type="PANTHER" id="PTHR30055:SF223">
    <property type="entry name" value="HTH-TYPE TRANSCRIPTIONAL REGULATOR UIDR"/>
    <property type="match status" value="1"/>
</dbReference>
<organism evidence="4 5">
    <name type="scientific">Anaerovorax odorimutans</name>
    <dbReference type="NCBI Taxonomy" id="109327"/>
    <lineage>
        <taxon>Bacteria</taxon>
        <taxon>Bacillati</taxon>
        <taxon>Bacillota</taxon>
        <taxon>Clostridia</taxon>
        <taxon>Peptostreptococcales</taxon>
        <taxon>Anaerovoracaceae</taxon>
        <taxon>Anaerovorax</taxon>
    </lineage>
</organism>
<dbReference type="InterPro" id="IPR009057">
    <property type="entry name" value="Homeodomain-like_sf"/>
</dbReference>
<dbReference type="PANTHER" id="PTHR30055">
    <property type="entry name" value="HTH-TYPE TRANSCRIPTIONAL REGULATOR RUTR"/>
    <property type="match status" value="1"/>
</dbReference>
<dbReference type="Pfam" id="PF00440">
    <property type="entry name" value="TetR_N"/>
    <property type="match status" value="1"/>
</dbReference>
<sequence>MGRGTREKIMDTAIEMFNKKGATNVSTVQLSNEMHISPGNLYYYFDNKEHLIRSIWLEMLTPKSEDLFYSEDLEAKEEGLMNFFLQLSRTIYDYRFFYLELSAMLINDPELRRLYRERADRLMGRIDEIITAWTDHGIMRPITPVSRNLLIQNCWTLSQTSITYVTLLNFSISAKEACDNIIQHLYALLHPYFTDESQAKMRQLFTENNLDLHKYAQ</sequence>
<dbReference type="RefSeq" id="WP_256131845.1">
    <property type="nucleotide sequence ID" value="NZ_JANFXK010000007.1"/>
</dbReference>
<dbReference type="InterPro" id="IPR001647">
    <property type="entry name" value="HTH_TetR"/>
</dbReference>
<evidence type="ECO:0000256" key="2">
    <source>
        <dbReference type="PROSITE-ProRule" id="PRU00335"/>
    </source>
</evidence>
<keyword evidence="1 2" id="KW-0238">DNA-binding</keyword>
<gene>
    <name evidence="4" type="ORF">NE619_07910</name>
</gene>
<feature type="domain" description="HTH tetR-type" evidence="3">
    <location>
        <begin position="3"/>
        <end position="63"/>
    </location>
</feature>
<dbReference type="PRINTS" id="PR00455">
    <property type="entry name" value="HTHTETR"/>
</dbReference>
<dbReference type="Pfam" id="PF13972">
    <property type="entry name" value="TetR"/>
    <property type="match status" value="1"/>
</dbReference>
<dbReference type="InterPro" id="IPR036271">
    <property type="entry name" value="Tet_transcr_reg_TetR-rel_C_sf"/>
</dbReference>
<dbReference type="Gene3D" id="1.10.357.10">
    <property type="entry name" value="Tetracycline Repressor, domain 2"/>
    <property type="match status" value="1"/>
</dbReference>
<dbReference type="Proteomes" id="UP001524502">
    <property type="component" value="Unassembled WGS sequence"/>
</dbReference>
<dbReference type="SUPFAM" id="SSF48498">
    <property type="entry name" value="Tetracyclin repressor-like, C-terminal domain"/>
    <property type="match status" value="1"/>
</dbReference>
<dbReference type="SUPFAM" id="SSF46689">
    <property type="entry name" value="Homeodomain-like"/>
    <property type="match status" value="1"/>
</dbReference>
<protein>
    <submittedName>
        <fullName evidence="4">TetR/AcrR family transcriptional regulator</fullName>
    </submittedName>
</protein>
<evidence type="ECO:0000259" key="3">
    <source>
        <dbReference type="PROSITE" id="PS50977"/>
    </source>
</evidence>
<proteinExistence type="predicted"/>
<keyword evidence="5" id="KW-1185">Reference proteome</keyword>
<dbReference type="PROSITE" id="PS50977">
    <property type="entry name" value="HTH_TETR_2"/>
    <property type="match status" value="1"/>
</dbReference>
<comment type="caution">
    <text evidence="4">The sequence shown here is derived from an EMBL/GenBank/DDBJ whole genome shotgun (WGS) entry which is preliminary data.</text>
</comment>
<evidence type="ECO:0000313" key="4">
    <source>
        <dbReference type="EMBL" id="MCQ4636651.1"/>
    </source>
</evidence>
<feature type="DNA-binding region" description="H-T-H motif" evidence="2">
    <location>
        <begin position="26"/>
        <end position="45"/>
    </location>
</feature>
<dbReference type="InterPro" id="IPR025722">
    <property type="entry name" value="TetR"/>
</dbReference>